<feature type="signal peptide" evidence="2">
    <location>
        <begin position="1"/>
        <end position="26"/>
    </location>
</feature>
<keyword evidence="4" id="KW-1185">Reference proteome</keyword>
<evidence type="ECO:0000256" key="2">
    <source>
        <dbReference type="SAM" id="SignalP"/>
    </source>
</evidence>
<organism evidence="3 4">
    <name type="scientific">Croceitalea marina</name>
    <dbReference type="NCBI Taxonomy" id="1775166"/>
    <lineage>
        <taxon>Bacteria</taxon>
        <taxon>Pseudomonadati</taxon>
        <taxon>Bacteroidota</taxon>
        <taxon>Flavobacteriia</taxon>
        <taxon>Flavobacteriales</taxon>
        <taxon>Flavobacteriaceae</taxon>
        <taxon>Croceitalea</taxon>
    </lineage>
</organism>
<evidence type="ECO:0000313" key="3">
    <source>
        <dbReference type="EMBL" id="MFD2588804.1"/>
    </source>
</evidence>
<evidence type="ECO:0008006" key="5">
    <source>
        <dbReference type="Google" id="ProtNLM"/>
    </source>
</evidence>
<name>A0ABW5N3Y6_9FLAO</name>
<dbReference type="EMBL" id="JBHULB010000082">
    <property type="protein sequence ID" value="MFD2588804.1"/>
    <property type="molecule type" value="Genomic_DNA"/>
</dbReference>
<evidence type="ECO:0000256" key="1">
    <source>
        <dbReference type="SAM" id="MobiDB-lite"/>
    </source>
</evidence>
<comment type="caution">
    <text evidence="3">The sequence shown here is derived from an EMBL/GenBank/DDBJ whole genome shotgun (WGS) entry which is preliminary data.</text>
</comment>
<feature type="compositionally biased region" description="Acidic residues" evidence="1">
    <location>
        <begin position="28"/>
        <end position="39"/>
    </location>
</feature>
<reference evidence="4" key="1">
    <citation type="journal article" date="2019" name="Int. J. Syst. Evol. Microbiol.">
        <title>The Global Catalogue of Microorganisms (GCM) 10K type strain sequencing project: providing services to taxonomists for standard genome sequencing and annotation.</title>
        <authorList>
            <consortium name="The Broad Institute Genomics Platform"/>
            <consortium name="The Broad Institute Genome Sequencing Center for Infectious Disease"/>
            <person name="Wu L."/>
            <person name="Ma J."/>
        </authorList>
    </citation>
    <scope>NUCLEOTIDE SEQUENCE [LARGE SCALE GENOMIC DNA]</scope>
    <source>
        <strain evidence="4">KCTC 52368</strain>
    </source>
</reference>
<feature type="chain" id="PRO_5046598010" description="Lipoprotein" evidence="2">
    <location>
        <begin position="27"/>
        <end position="355"/>
    </location>
</feature>
<proteinExistence type="predicted"/>
<keyword evidence="2" id="KW-0732">Signal</keyword>
<accession>A0ABW5N3Y6</accession>
<feature type="compositionally biased region" description="Polar residues" evidence="1">
    <location>
        <begin position="40"/>
        <end position="49"/>
    </location>
</feature>
<dbReference type="Proteomes" id="UP001597526">
    <property type="component" value="Unassembled WGS sequence"/>
</dbReference>
<sequence>MKTLLKIFLFLSVLFSITLCTNSSNSDENQEQIIDDDSASQDGENQNPVSDDFSYVILKRGSSDGNALLYEIGNNSGKVKDAGNIVGVGFNIIFNAVTSSSSKVFIYEQNFDPFEGYIHSFDKTTGEVIKTTLEIDKEAFGNSPGLVSMDWDSNRGVLIAIINSEIEFPSGFSKVVEINPVSFEITDLDINLGEFFTTISTTIKNSKLYVSVVEEFENSRFKDFVEIDILNKAFTSLDLENREGALIQLASTNSDNLFFGYSLVFGTQRGNATEPFSLNIENSNYENLLPNIETSNFNNGVKSYFANNQNIIASLTGADGKDLLLQYSIEFNNTDLIELSDFGIAQGGAIIDIRN</sequence>
<protein>
    <recommendedName>
        <fullName evidence="5">Lipoprotein</fullName>
    </recommendedName>
</protein>
<feature type="region of interest" description="Disordered" evidence="1">
    <location>
        <begin position="24"/>
        <end position="50"/>
    </location>
</feature>
<evidence type="ECO:0000313" key="4">
    <source>
        <dbReference type="Proteomes" id="UP001597526"/>
    </source>
</evidence>
<gene>
    <name evidence="3" type="ORF">ACFSQJ_17895</name>
</gene>
<dbReference type="RefSeq" id="WP_377768269.1">
    <property type="nucleotide sequence ID" value="NZ_JBHULB010000082.1"/>
</dbReference>